<keyword evidence="1" id="KW-0812">Transmembrane</keyword>
<organism evidence="2 3">
    <name type="scientific">Pelagimonas varians</name>
    <dbReference type="NCBI Taxonomy" id="696760"/>
    <lineage>
        <taxon>Bacteria</taxon>
        <taxon>Pseudomonadati</taxon>
        <taxon>Pseudomonadota</taxon>
        <taxon>Alphaproteobacteria</taxon>
        <taxon>Rhodobacterales</taxon>
        <taxon>Roseobacteraceae</taxon>
        <taxon>Pelagimonas</taxon>
    </lineage>
</organism>
<feature type="transmembrane region" description="Helical" evidence="1">
    <location>
        <begin position="100"/>
        <end position="120"/>
    </location>
</feature>
<evidence type="ECO:0000313" key="2">
    <source>
        <dbReference type="EMBL" id="SMX45869.1"/>
    </source>
</evidence>
<dbReference type="EMBL" id="FXYH01000012">
    <property type="protein sequence ID" value="SMX45869.1"/>
    <property type="molecule type" value="Genomic_DNA"/>
</dbReference>
<name>A0A238KSQ8_9RHOB</name>
<dbReference type="Pfam" id="PF14248">
    <property type="entry name" value="DUF4345"/>
    <property type="match status" value="1"/>
</dbReference>
<keyword evidence="3" id="KW-1185">Reference proteome</keyword>
<dbReference type="RefSeq" id="WP_097805617.1">
    <property type="nucleotide sequence ID" value="NZ_FXYH01000012.1"/>
</dbReference>
<dbReference type="OrthoDB" id="1188911at2"/>
<proteinExistence type="predicted"/>
<dbReference type="AlphaFoldDB" id="A0A238KSQ8"/>
<sequence length="124" mass="13524">MSDRLILILAAIGLVPIAFSYGIAPSKTVTYLLGFPVEGTNQTHVFRAIMGLYLANVLFWLSGAFIEAVRRPAVWSLFIFMWGLAAGRIISIVVDGMPNFVLIFYLCAEIAFGALALVAIRKNG</sequence>
<keyword evidence="1" id="KW-1133">Transmembrane helix</keyword>
<dbReference type="InterPro" id="IPR025597">
    <property type="entry name" value="DUF4345"/>
</dbReference>
<reference evidence="2 3" key="1">
    <citation type="submission" date="2017-05" db="EMBL/GenBank/DDBJ databases">
        <authorList>
            <person name="Song R."/>
            <person name="Chenine A.L."/>
            <person name="Ruprecht R.M."/>
        </authorList>
    </citation>
    <scope>NUCLEOTIDE SEQUENCE [LARGE SCALE GENOMIC DNA]</scope>
    <source>
        <strain evidence="2 3">CECT 8663</strain>
    </source>
</reference>
<dbReference type="Proteomes" id="UP000220836">
    <property type="component" value="Unassembled WGS sequence"/>
</dbReference>
<feature type="transmembrane region" description="Helical" evidence="1">
    <location>
        <begin position="44"/>
        <end position="66"/>
    </location>
</feature>
<evidence type="ECO:0008006" key="4">
    <source>
        <dbReference type="Google" id="ProtNLM"/>
    </source>
</evidence>
<keyword evidence="1" id="KW-0472">Membrane</keyword>
<accession>A0A238KSQ8</accession>
<evidence type="ECO:0000313" key="3">
    <source>
        <dbReference type="Proteomes" id="UP000220836"/>
    </source>
</evidence>
<evidence type="ECO:0000256" key="1">
    <source>
        <dbReference type="SAM" id="Phobius"/>
    </source>
</evidence>
<feature type="transmembrane region" description="Helical" evidence="1">
    <location>
        <begin position="73"/>
        <end position="94"/>
    </location>
</feature>
<protein>
    <recommendedName>
        <fullName evidence="4">DUF4345 domain-containing protein</fullName>
    </recommendedName>
</protein>
<gene>
    <name evidence="2" type="ORF">PEV8663_03134</name>
</gene>